<accession>A0A345HEW5</accession>
<proteinExistence type="predicted"/>
<protein>
    <submittedName>
        <fullName evidence="7">T9SS C-terminal target domain-containing protein</fullName>
    </submittedName>
</protein>
<name>A0A345HEW5_9FLAO</name>
<dbReference type="GO" id="GO:0009055">
    <property type="term" value="F:electron transfer activity"/>
    <property type="evidence" value="ECO:0007669"/>
    <property type="project" value="InterPro"/>
</dbReference>
<reference evidence="7 8" key="1">
    <citation type="submission" date="2018-07" db="EMBL/GenBank/DDBJ databases">
        <title>Complete genome sequence of Flavobacterium arcticum type strain SM1502T.</title>
        <authorList>
            <person name="Li Y."/>
            <person name="Li D.-D."/>
        </authorList>
    </citation>
    <scope>NUCLEOTIDE SEQUENCE [LARGE SCALE GENOMIC DNA]</scope>
    <source>
        <strain evidence="7 8">SM1502</strain>
    </source>
</reference>
<sequence>MKTKLLLVVALVATSVNAQTTHMISWFMGVPSAEATMTIDSGDTVKWIWGDASPHTVTSQSGGAESFDSGTITGNGEEYSHTFTNEGSTDYACSFHPTMQGTITVQSVAAIIDDKLIDFSYYPNPVTDVLTITSGSVINKVTVYDMTGRVIMTNTADTSTVKLYMDSFNAGTYIVTVNSAGALKNITIVKK</sequence>
<evidence type="ECO:0000259" key="5">
    <source>
        <dbReference type="Pfam" id="PF00127"/>
    </source>
</evidence>
<dbReference type="InterPro" id="IPR026444">
    <property type="entry name" value="Secre_tail"/>
</dbReference>
<evidence type="ECO:0000256" key="3">
    <source>
        <dbReference type="ARBA" id="ARBA00023008"/>
    </source>
</evidence>
<evidence type="ECO:0000313" key="7">
    <source>
        <dbReference type="EMBL" id="AXG75125.1"/>
    </source>
</evidence>
<dbReference type="Pfam" id="PF00127">
    <property type="entry name" value="Copper-bind"/>
    <property type="match status" value="1"/>
</dbReference>
<dbReference type="InterPro" id="IPR000923">
    <property type="entry name" value="BlueCu_1"/>
</dbReference>
<dbReference type="InterPro" id="IPR008972">
    <property type="entry name" value="Cupredoxin"/>
</dbReference>
<dbReference type="NCBIfam" id="TIGR04183">
    <property type="entry name" value="Por_Secre_tail"/>
    <property type="match status" value="1"/>
</dbReference>
<dbReference type="PANTHER" id="PTHR36507">
    <property type="entry name" value="BLL1555 PROTEIN"/>
    <property type="match status" value="1"/>
</dbReference>
<dbReference type="EMBL" id="CP031188">
    <property type="protein sequence ID" value="AXG75125.1"/>
    <property type="molecule type" value="Genomic_DNA"/>
</dbReference>
<feature type="signal peptide" evidence="4">
    <location>
        <begin position="1"/>
        <end position="18"/>
    </location>
</feature>
<keyword evidence="2 4" id="KW-0732">Signal</keyword>
<feature type="domain" description="Blue (type 1) copper" evidence="5">
    <location>
        <begin position="35"/>
        <end position="106"/>
    </location>
</feature>
<keyword evidence="3" id="KW-0186">Copper</keyword>
<dbReference type="InterPro" id="IPR052721">
    <property type="entry name" value="ET_Amicyanin"/>
</dbReference>
<dbReference type="Pfam" id="PF18962">
    <property type="entry name" value="Por_Secre_tail"/>
    <property type="match status" value="1"/>
</dbReference>
<evidence type="ECO:0000256" key="2">
    <source>
        <dbReference type="ARBA" id="ARBA00022729"/>
    </source>
</evidence>
<evidence type="ECO:0000259" key="6">
    <source>
        <dbReference type="Pfam" id="PF18962"/>
    </source>
</evidence>
<feature type="chain" id="PRO_5016558003" evidence="4">
    <location>
        <begin position="19"/>
        <end position="191"/>
    </location>
</feature>
<dbReference type="AlphaFoldDB" id="A0A345HEW5"/>
<dbReference type="GO" id="GO:0005507">
    <property type="term" value="F:copper ion binding"/>
    <property type="evidence" value="ECO:0007669"/>
    <property type="project" value="InterPro"/>
</dbReference>
<feature type="domain" description="Secretion system C-terminal sorting" evidence="6">
    <location>
        <begin position="122"/>
        <end position="181"/>
    </location>
</feature>
<keyword evidence="8" id="KW-1185">Reference proteome</keyword>
<dbReference type="SUPFAM" id="SSF49503">
    <property type="entry name" value="Cupredoxins"/>
    <property type="match status" value="1"/>
</dbReference>
<gene>
    <name evidence="7" type="ORF">DVK85_13145</name>
</gene>
<dbReference type="KEGG" id="fat:DVK85_13145"/>
<organism evidence="7 8">
    <name type="scientific">Flavobacterium arcticum</name>
    <dbReference type="NCBI Taxonomy" id="1784713"/>
    <lineage>
        <taxon>Bacteria</taxon>
        <taxon>Pseudomonadati</taxon>
        <taxon>Bacteroidota</taxon>
        <taxon>Flavobacteriia</taxon>
        <taxon>Flavobacteriales</taxon>
        <taxon>Flavobacteriaceae</taxon>
        <taxon>Flavobacterium</taxon>
    </lineage>
</organism>
<evidence type="ECO:0000256" key="4">
    <source>
        <dbReference type="SAM" id="SignalP"/>
    </source>
</evidence>
<evidence type="ECO:0000256" key="1">
    <source>
        <dbReference type="ARBA" id="ARBA00022723"/>
    </source>
</evidence>
<dbReference type="Proteomes" id="UP000253951">
    <property type="component" value="Chromosome"/>
</dbReference>
<dbReference type="PANTHER" id="PTHR36507:SF1">
    <property type="entry name" value="BLL1555 PROTEIN"/>
    <property type="match status" value="1"/>
</dbReference>
<dbReference type="OrthoDB" id="849076at2"/>
<evidence type="ECO:0000313" key="8">
    <source>
        <dbReference type="Proteomes" id="UP000253951"/>
    </source>
</evidence>
<dbReference type="RefSeq" id="WP_114678883.1">
    <property type="nucleotide sequence ID" value="NZ_CP031188.1"/>
</dbReference>
<keyword evidence="1" id="KW-0479">Metal-binding</keyword>
<dbReference type="Gene3D" id="2.60.40.420">
    <property type="entry name" value="Cupredoxins - blue copper proteins"/>
    <property type="match status" value="1"/>
</dbReference>